<dbReference type="InterPro" id="IPR000415">
    <property type="entry name" value="Nitroreductase-like"/>
</dbReference>
<sequence length="279" mass="29717">MPNAFPDAATLRTVLDLASWAPSAQNAQPWHWLVDSDGLHLDADWDRRLGDTPADRSDVLLSCGAVLHHCAVALAAAGWHPRIRRFPDGGAGRLASFELIESSPVAASVELASAIPRRRSDRREYGESALAPATLELLLIRAARLGVQMSVVPKDRWVRLGEGRIELSYGPVGDDQPPPSGPGDGVLLVLATEADDDRSRLRAGEATSDLLLSATALDLASCPLTEPLRDARARLALACDVFDGEAHPQVLVRVGPAIVGAPELPPGPRRPVAATTTWT</sequence>
<dbReference type="RefSeq" id="WP_014818379.1">
    <property type="nucleotide sequence ID" value="NC_018027.1"/>
</dbReference>
<evidence type="ECO:0000313" key="1">
    <source>
        <dbReference type="EMBL" id="AFM19914.1"/>
    </source>
</evidence>
<dbReference type="SUPFAM" id="SSF55469">
    <property type="entry name" value="FMN-dependent nitroreductase-like"/>
    <property type="match status" value="2"/>
</dbReference>
<accession>I4BRK7</accession>
<dbReference type="PANTHER" id="PTHR23026">
    <property type="entry name" value="NADPH NITROREDUCTASE"/>
    <property type="match status" value="1"/>
</dbReference>
<dbReference type="Proteomes" id="UP000006057">
    <property type="component" value="Chromosome"/>
</dbReference>
<dbReference type="AlphaFoldDB" id="I4BRK7"/>
<protein>
    <submittedName>
        <fullName evidence="1">Nitroreductase family protein</fullName>
    </submittedName>
</protein>
<keyword evidence="2" id="KW-1185">Reference proteome</keyword>
<gene>
    <name evidence="1" type="ordered locus">Mycch_5229</name>
</gene>
<dbReference type="eggNOG" id="COG0778">
    <property type="taxonomic scope" value="Bacteria"/>
</dbReference>
<dbReference type="OrthoDB" id="8156917at2"/>
<organism evidence="1 2">
    <name type="scientific">Mycolicibacterium chubuense (strain NBB4)</name>
    <name type="common">Mycobacterium chubuense</name>
    <dbReference type="NCBI Taxonomy" id="710421"/>
    <lineage>
        <taxon>Bacteria</taxon>
        <taxon>Bacillati</taxon>
        <taxon>Actinomycetota</taxon>
        <taxon>Actinomycetes</taxon>
        <taxon>Mycobacteriales</taxon>
        <taxon>Mycobacteriaceae</taxon>
        <taxon>Mycolicibacterium</taxon>
    </lineage>
</organism>
<dbReference type="Gene3D" id="3.40.109.10">
    <property type="entry name" value="NADH Oxidase"/>
    <property type="match status" value="2"/>
</dbReference>
<dbReference type="GO" id="GO:0016491">
    <property type="term" value="F:oxidoreductase activity"/>
    <property type="evidence" value="ECO:0007669"/>
    <property type="project" value="InterPro"/>
</dbReference>
<dbReference type="HOGENOM" id="CLU_051479_1_0_11"/>
<evidence type="ECO:0000313" key="2">
    <source>
        <dbReference type="Proteomes" id="UP000006057"/>
    </source>
</evidence>
<dbReference type="EMBL" id="CP003053">
    <property type="protein sequence ID" value="AFM19914.1"/>
    <property type="molecule type" value="Genomic_DNA"/>
</dbReference>
<dbReference type="PATRIC" id="fig|710421.3.peg.5214"/>
<dbReference type="InterPro" id="IPR050627">
    <property type="entry name" value="Nitroreductase/BluB"/>
</dbReference>
<proteinExistence type="predicted"/>
<dbReference type="PANTHER" id="PTHR23026:SF123">
    <property type="entry name" value="NAD(P)H NITROREDUCTASE RV3131-RELATED"/>
    <property type="match status" value="1"/>
</dbReference>
<dbReference type="STRING" id="710421.Mycch_5229"/>
<reference evidence="1 2" key="1">
    <citation type="submission" date="2012-06" db="EMBL/GenBank/DDBJ databases">
        <title>Complete sequence of chromosome of Mycobacterium chubuense NBB4.</title>
        <authorList>
            <consortium name="US DOE Joint Genome Institute"/>
            <person name="Lucas S."/>
            <person name="Han J."/>
            <person name="Lapidus A."/>
            <person name="Cheng J.-F."/>
            <person name="Goodwin L."/>
            <person name="Pitluck S."/>
            <person name="Peters L."/>
            <person name="Mikhailova N."/>
            <person name="Teshima H."/>
            <person name="Detter J.C."/>
            <person name="Han C."/>
            <person name="Tapia R."/>
            <person name="Land M."/>
            <person name="Hauser L."/>
            <person name="Kyrpides N."/>
            <person name="Ivanova N."/>
            <person name="Pagani I."/>
            <person name="Mattes T."/>
            <person name="Holmes A."/>
            <person name="Rutledge P."/>
            <person name="Paulsen I."/>
            <person name="Coleman N."/>
            <person name="Woyke T."/>
        </authorList>
    </citation>
    <scope>NUCLEOTIDE SEQUENCE [LARGE SCALE GENOMIC DNA]</scope>
    <source>
        <strain evidence="1 2">NBB4</strain>
    </source>
</reference>
<name>I4BRK7_MYCCN</name>
<dbReference type="KEGG" id="mcb:Mycch_5229"/>